<name>A0A6A8LTD1_9LACO</name>
<comment type="caution">
    <text evidence="1">The sequence shown here is derived from an EMBL/GenBank/DDBJ whole genome shotgun (WGS) entry which is preliminary data.</text>
</comment>
<proteinExistence type="predicted"/>
<feature type="non-terminal residue" evidence="1">
    <location>
        <position position="86"/>
    </location>
</feature>
<organism evidence="1 2">
    <name type="scientific">Ligilactobacillus salivarius</name>
    <dbReference type="NCBI Taxonomy" id="1624"/>
    <lineage>
        <taxon>Bacteria</taxon>
        <taxon>Bacillati</taxon>
        <taxon>Bacillota</taxon>
        <taxon>Bacilli</taxon>
        <taxon>Lactobacillales</taxon>
        <taxon>Lactobacillaceae</taxon>
        <taxon>Ligilactobacillus</taxon>
    </lineage>
</organism>
<dbReference type="Proteomes" id="UP000437575">
    <property type="component" value="Unassembled WGS sequence"/>
</dbReference>
<dbReference type="EMBL" id="WKKZ01000720">
    <property type="protein sequence ID" value="MSE06242.1"/>
    <property type="molecule type" value="Genomic_DNA"/>
</dbReference>
<reference evidence="1 2" key="1">
    <citation type="submission" date="2019-11" db="EMBL/GenBank/DDBJ databases">
        <title>Draft Genome Sequence of Plant Growth-Promoting Rhizosphere-Associated Bacteria.</title>
        <authorList>
            <person name="Vasilyev I.Y."/>
            <person name="Radchenko V."/>
            <person name="Ilnitskaya E.V."/>
        </authorList>
    </citation>
    <scope>NUCLEOTIDE SEQUENCE [LARGE SCALE GENOMIC DNA]</scope>
    <source>
        <strain evidence="1 2">VRA_1sq_f</strain>
    </source>
</reference>
<evidence type="ECO:0000313" key="2">
    <source>
        <dbReference type="Proteomes" id="UP000437575"/>
    </source>
</evidence>
<gene>
    <name evidence="1" type="ORF">GKC34_10765</name>
</gene>
<dbReference type="AlphaFoldDB" id="A0A6A8LTD1"/>
<sequence>MEIDGVLYIPNFSNERQQEEFKEIFARSLNLDKVDKKDWKINVNTYKSVYSVELLYDSKAIGLWIVFDMPFQKMDLELLKNLNEKA</sequence>
<protein>
    <submittedName>
        <fullName evidence="1">Uncharacterized protein</fullName>
    </submittedName>
</protein>
<evidence type="ECO:0000313" key="1">
    <source>
        <dbReference type="EMBL" id="MSE06242.1"/>
    </source>
</evidence>
<accession>A0A6A8LTD1</accession>